<dbReference type="InParanoid" id="A0A066VXD2"/>
<dbReference type="HOGENOM" id="CLU_262631_0_0_1"/>
<feature type="region of interest" description="Disordered" evidence="1">
    <location>
        <begin position="1"/>
        <end position="53"/>
    </location>
</feature>
<evidence type="ECO:0000313" key="3">
    <source>
        <dbReference type="EMBL" id="KDN44938.1"/>
    </source>
</evidence>
<dbReference type="PANTHER" id="PTHR22028:SF9">
    <property type="entry name" value="SFI1 SPINDLE BODY DOMAIN-CONTAINING PROTEIN"/>
    <property type="match status" value="1"/>
</dbReference>
<feature type="compositionally biased region" description="Acidic residues" evidence="1">
    <location>
        <begin position="169"/>
        <end position="178"/>
    </location>
</feature>
<accession>A0A066VXD2</accession>
<feature type="compositionally biased region" description="Low complexity" evidence="1">
    <location>
        <begin position="23"/>
        <end position="53"/>
    </location>
</feature>
<gene>
    <name evidence="3" type="ORF">K437DRAFT_256801</name>
</gene>
<feature type="region of interest" description="Disordered" evidence="1">
    <location>
        <begin position="241"/>
        <end position="282"/>
    </location>
</feature>
<dbReference type="GO" id="GO:0019902">
    <property type="term" value="F:phosphatase binding"/>
    <property type="evidence" value="ECO:0007669"/>
    <property type="project" value="TreeGrafter"/>
</dbReference>
<proteinExistence type="predicted"/>
<dbReference type="GeneID" id="25264524"/>
<reference evidence="3 4" key="1">
    <citation type="submission" date="2014-05" db="EMBL/GenBank/DDBJ databases">
        <title>Draft genome sequence of a rare smut relative, Tilletiaria anomala UBC 951.</title>
        <authorList>
            <consortium name="DOE Joint Genome Institute"/>
            <person name="Toome M."/>
            <person name="Kuo A."/>
            <person name="Henrissat B."/>
            <person name="Lipzen A."/>
            <person name="Tritt A."/>
            <person name="Yoshinaga Y."/>
            <person name="Zane M."/>
            <person name="Barry K."/>
            <person name="Grigoriev I.V."/>
            <person name="Spatafora J.W."/>
            <person name="Aimea M.C."/>
        </authorList>
    </citation>
    <scope>NUCLEOTIDE SEQUENCE [LARGE SCALE GENOMIC DNA]</scope>
    <source>
        <strain evidence="3 4">UBC 951</strain>
    </source>
</reference>
<dbReference type="Pfam" id="PF08457">
    <property type="entry name" value="Sfi1"/>
    <property type="match status" value="1"/>
</dbReference>
<dbReference type="OrthoDB" id="1933281at2759"/>
<comment type="caution">
    <text evidence="3">The sequence shown here is derived from an EMBL/GenBank/DDBJ whole genome shotgun (WGS) entry which is preliminary data.</text>
</comment>
<evidence type="ECO:0000313" key="4">
    <source>
        <dbReference type="Proteomes" id="UP000027361"/>
    </source>
</evidence>
<evidence type="ECO:0000256" key="1">
    <source>
        <dbReference type="SAM" id="MobiDB-lite"/>
    </source>
</evidence>
<feature type="compositionally biased region" description="Low complexity" evidence="1">
    <location>
        <begin position="1092"/>
        <end position="1101"/>
    </location>
</feature>
<evidence type="ECO:0000259" key="2">
    <source>
        <dbReference type="Pfam" id="PF08457"/>
    </source>
</evidence>
<feature type="domain" description="Sfi1 spindle body" evidence="2">
    <location>
        <begin position="755"/>
        <end position="1049"/>
    </location>
</feature>
<dbReference type="InterPro" id="IPR052270">
    <property type="entry name" value="CACF_protein"/>
</dbReference>
<dbReference type="RefSeq" id="XP_013243005.1">
    <property type="nucleotide sequence ID" value="XM_013387551.1"/>
</dbReference>
<name>A0A066VXD2_TILAU</name>
<dbReference type="AlphaFoldDB" id="A0A066VXD2"/>
<feature type="compositionally biased region" description="Polar residues" evidence="1">
    <location>
        <begin position="181"/>
        <end position="197"/>
    </location>
</feature>
<feature type="region of interest" description="Disordered" evidence="1">
    <location>
        <begin position="167"/>
        <end position="197"/>
    </location>
</feature>
<sequence length="1137" mass="130957">MAARRGHGAFQPVVPSPLSQPGSALLAASTSSARSTISRASSAPSKGSAGSSGSRIDISTAFGHLADEDVRFFDQVVSLLAPGSATFAQLKQAHNDILAADLAESLTMTGNRKEAEGEAQEMLRENRRQRDARLWDALLRLMQVKGSDWRERWDAVRIGIGLEPRMSEEESFADEDERTETSTFSATPSDNDLSEATVSPAEHLRYLGSPRLTPRAGTFHGRYKQHFPVISEEKAHRLRYHENVSRDSSLESAGDEQQLAATGRYRPSASPTPPAYEDATQSNDRVLLRARGSLLHEKSAAVPLIERQVRVLPTRRPLLSDRSSTEEQMPVRTPRGAASRQFREFVAASIHQRDATAYEALERARAGEDRSLRLASARYDYSLLRRSLSWWSACCKQKGVQRASTARAQDIVFLSHAMERWKDCAAAKRKKAKLAAKADNVRVKLLVWRRWKRLAALHTDKKMEERCAELKNVYKEVVRRHVARAVRQAFHAWKQRIRHAMADDFRKQNLHSNAFTLWKIRAAQKNVMGAREKAMAAKRGRALVCEAFQAWRAVAQLQWLESEHKRRKESAVIEYAFDAWRRHATLKALQRAFERHRLQRVAIQRWCSMLNAHQTYRRLEKVAARRRDRRVKRLAFAVWRARAAQLSNLYIRGDGMLVQLQRKRKEHILRVWRLAVRELIVQRRRELQIQNRALAQWRHHTTRLRDEAAVKGDKLVRLWDARKQKHAWQLWKLHAQGNKEEEREVQQAFEIKSLTGALAAWRVRFVEQQSNARKATLADRYMLKRRVLDVWREGLLERRAFKLQEQFADRHAARVLKAWTSRFRTRQHERLGVAAVQCRIEDRIQRQALAKWTSRVVEVKSVLLEMADACDATLLLQAFNRWKEAMQRARRRKQVLLELLALRERDMQHRVMQIWHAGAHASRKRRQTLQQYSQNANQRLIQRAWDHWNDKTQDRRLGALEFATLVRRREIAIESIISKWITNTPALPAIRYRNTILKRHAFEQWRVAYPQAGAWRAAASLDRQQLLSQALATWKYTARQRHTLRAAARYCGASTDRLCSTHLGANRRAAPRFSSSPQAEGGPRGSVRRTNSASPSASQAARRIATRLTHQHATRTAGVHHSSSSPSIDLDYDLQDM</sequence>
<protein>
    <recommendedName>
        <fullName evidence="2">Sfi1 spindle body domain-containing protein</fullName>
    </recommendedName>
</protein>
<feature type="region of interest" description="Disordered" evidence="1">
    <location>
        <begin position="1067"/>
        <end position="1137"/>
    </location>
</feature>
<dbReference type="OMA" id="RETICTR"/>
<keyword evidence="4" id="KW-1185">Reference proteome</keyword>
<dbReference type="InterPro" id="IPR013665">
    <property type="entry name" value="Sfi1_dom"/>
</dbReference>
<dbReference type="EMBL" id="JMSN01000046">
    <property type="protein sequence ID" value="KDN44938.1"/>
    <property type="molecule type" value="Genomic_DNA"/>
</dbReference>
<organism evidence="3 4">
    <name type="scientific">Tilletiaria anomala (strain ATCC 24038 / CBS 436.72 / UBC 951)</name>
    <dbReference type="NCBI Taxonomy" id="1037660"/>
    <lineage>
        <taxon>Eukaryota</taxon>
        <taxon>Fungi</taxon>
        <taxon>Dikarya</taxon>
        <taxon>Basidiomycota</taxon>
        <taxon>Ustilaginomycotina</taxon>
        <taxon>Exobasidiomycetes</taxon>
        <taxon>Georgefischeriales</taxon>
        <taxon>Tilletiariaceae</taxon>
        <taxon>Tilletiaria</taxon>
    </lineage>
</organism>
<dbReference type="STRING" id="1037660.A0A066VXD2"/>
<dbReference type="Proteomes" id="UP000027361">
    <property type="component" value="Unassembled WGS sequence"/>
</dbReference>
<dbReference type="PANTHER" id="PTHR22028">
    <property type="entry name" value="SFI1 SPINDLE BODY DOMAIN-CONTAINING PROTEIN-RELATED"/>
    <property type="match status" value="1"/>
</dbReference>